<organism evidence="1 2">
    <name type="scientific">Noviherbaspirillum cavernae</name>
    <dbReference type="NCBI Taxonomy" id="2320862"/>
    <lineage>
        <taxon>Bacteria</taxon>
        <taxon>Pseudomonadati</taxon>
        <taxon>Pseudomonadota</taxon>
        <taxon>Betaproteobacteria</taxon>
        <taxon>Burkholderiales</taxon>
        <taxon>Oxalobacteraceae</taxon>
        <taxon>Noviherbaspirillum</taxon>
    </lineage>
</organism>
<gene>
    <name evidence="1" type="ORF">D3870_11285</name>
</gene>
<dbReference type="OrthoDB" id="9803036at2"/>
<comment type="caution">
    <text evidence="1">The sequence shown here is derived from an EMBL/GenBank/DDBJ whole genome shotgun (WGS) entry which is preliminary data.</text>
</comment>
<name>A0A418X247_9BURK</name>
<protein>
    <submittedName>
        <fullName evidence="1">Gamma carbonic anhydrase family protein</fullName>
    </submittedName>
</protein>
<dbReference type="InterPro" id="IPR047324">
    <property type="entry name" value="LbH_gamma_CA-like"/>
</dbReference>
<dbReference type="RefSeq" id="WP_119739162.1">
    <property type="nucleotide sequence ID" value="NZ_QYUN01000002.1"/>
</dbReference>
<evidence type="ECO:0000313" key="1">
    <source>
        <dbReference type="EMBL" id="RJG06516.1"/>
    </source>
</evidence>
<dbReference type="PANTHER" id="PTHR13061">
    <property type="entry name" value="DYNACTIN SUBUNIT P25"/>
    <property type="match status" value="1"/>
</dbReference>
<dbReference type="SUPFAM" id="SSF51161">
    <property type="entry name" value="Trimeric LpxA-like enzymes"/>
    <property type="match status" value="1"/>
</dbReference>
<sequence length="176" mass="18787">MKTYAFKGIAPQIHPSAYVFDDAIIIGDVLIEKNVSIWPGVTIRGDKEKIVIREGANIQEHSVLHADPGYPLVIERNATIGHGVVLHGCTVGAHTVVGIGAILLNGAQVGDDCMITAGSMLSSGPRFPSGSLLSGSPAKVLMSLSESDIRNLRDTAIEYQDLAAEYRENLTPTQPR</sequence>
<dbReference type="PANTHER" id="PTHR13061:SF29">
    <property type="entry name" value="GAMMA CARBONIC ANHYDRASE-LIKE 1, MITOCHONDRIAL-RELATED"/>
    <property type="match status" value="1"/>
</dbReference>
<evidence type="ECO:0000313" key="2">
    <source>
        <dbReference type="Proteomes" id="UP000285190"/>
    </source>
</evidence>
<dbReference type="InterPro" id="IPR011004">
    <property type="entry name" value="Trimer_LpxA-like_sf"/>
</dbReference>
<dbReference type="EMBL" id="QYUN01000002">
    <property type="protein sequence ID" value="RJG06516.1"/>
    <property type="molecule type" value="Genomic_DNA"/>
</dbReference>
<reference evidence="1 2" key="1">
    <citation type="submission" date="2018-09" db="EMBL/GenBank/DDBJ databases">
        <authorList>
            <person name="Zhu H."/>
        </authorList>
    </citation>
    <scope>NUCLEOTIDE SEQUENCE [LARGE SCALE GENOMIC DNA]</scope>
    <source>
        <strain evidence="1 2">K2R10-39</strain>
    </source>
</reference>
<dbReference type="CDD" id="cd04645">
    <property type="entry name" value="LbH_gamma_CA_like"/>
    <property type="match status" value="1"/>
</dbReference>
<dbReference type="Gene3D" id="2.160.10.10">
    <property type="entry name" value="Hexapeptide repeat proteins"/>
    <property type="match status" value="1"/>
</dbReference>
<accession>A0A418X247</accession>
<dbReference type="InterPro" id="IPR050484">
    <property type="entry name" value="Transf_Hexapept/Carb_Anhydrase"/>
</dbReference>
<dbReference type="AlphaFoldDB" id="A0A418X247"/>
<proteinExistence type="predicted"/>
<dbReference type="Proteomes" id="UP000285190">
    <property type="component" value="Unassembled WGS sequence"/>
</dbReference>
<keyword evidence="2" id="KW-1185">Reference proteome</keyword>